<keyword evidence="2" id="KW-1185">Reference proteome</keyword>
<reference evidence="1 2" key="1">
    <citation type="journal article" date="2016" name="Virus Genes">
        <title>Complete genome sequence of the cold-active bacteriophage VMY22 from Bacillus cereus.</title>
        <authorList>
            <person name="Qin K."/>
            <person name="Cheng B."/>
            <person name="Zhang S."/>
            <person name="Wang N."/>
            <person name="Fang Y."/>
            <person name="Zhang Q."/>
            <person name="Kuang A."/>
            <person name="Lin L."/>
            <person name="Ji X."/>
            <person name="Wei Y."/>
        </authorList>
    </citation>
    <scope>NUCLEOTIDE SEQUENCE [LARGE SCALE GENOMIC DNA]</scope>
</reference>
<sequence length="252" mass="29029">MLKSEYIQEIKDLHNANATKLDGVDNQWTKAIKWVSARAISTVSSKYTFAQLVSIKCEVKRILDTMNQEQQIEKSMDRPTNEIVESEGFTDEEWEEACQEADSQLIKFGESMKVDCEMLINENVIARNISIETFIQSLFVEQWASESNYNLADFVYQLVLTYNKINPSIPIAKTVKTIVKPSNGWDKMKPVTPQQITETRKKLLKQVDNLTFEGKNWHVTYWKGSYNGVRIRINVNHHTNVPVTYLDNGGQN</sequence>
<organism evidence="1 2">
    <name type="scientific">Bacillus phage VMY22</name>
    <dbReference type="NCBI Taxonomy" id="1734382"/>
    <lineage>
        <taxon>Viruses</taxon>
        <taxon>Duplodnaviria</taxon>
        <taxon>Heunggongvirae</taxon>
        <taxon>Uroviricota</taxon>
        <taxon>Caudoviricetes</taxon>
        <taxon>Salasmaviridae</taxon>
        <taxon>Mingyongvirus</taxon>
        <taxon>Mingyongvirus VMY22</taxon>
    </lineage>
</organism>
<protein>
    <submittedName>
        <fullName evidence="1">Uncharacterized protein</fullName>
    </submittedName>
</protein>
<dbReference type="KEGG" id="vg:26625172"/>
<accession>A0A0N9ST45</accession>
<dbReference type="RefSeq" id="YP_009198030.1">
    <property type="nucleotide sequence ID" value="NC_028789.1"/>
</dbReference>
<gene>
    <name evidence="1" type="ORF">VMY22_25</name>
</gene>
<dbReference type="EMBL" id="KT780304">
    <property type="protein sequence ID" value="ALH46490.1"/>
    <property type="molecule type" value="Genomic_DNA"/>
</dbReference>
<evidence type="ECO:0000313" key="1">
    <source>
        <dbReference type="EMBL" id="ALH46490.1"/>
    </source>
</evidence>
<proteinExistence type="predicted"/>
<evidence type="ECO:0000313" key="2">
    <source>
        <dbReference type="Proteomes" id="UP000201978"/>
    </source>
</evidence>
<dbReference type="GeneID" id="26625172"/>
<name>A0A0N9ST45_9CAUD</name>
<dbReference type="Proteomes" id="UP000201978">
    <property type="component" value="Segment"/>
</dbReference>